<organism evidence="1 2">
    <name type="scientific">Rubroshorea leprosula</name>
    <dbReference type="NCBI Taxonomy" id="152421"/>
    <lineage>
        <taxon>Eukaryota</taxon>
        <taxon>Viridiplantae</taxon>
        <taxon>Streptophyta</taxon>
        <taxon>Embryophyta</taxon>
        <taxon>Tracheophyta</taxon>
        <taxon>Spermatophyta</taxon>
        <taxon>Magnoliopsida</taxon>
        <taxon>eudicotyledons</taxon>
        <taxon>Gunneridae</taxon>
        <taxon>Pentapetalae</taxon>
        <taxon>rosids</taxon>
        <taxon>malvids</taxon>
        <taxon>Malvales</taxon>
        <taxon>Dipterocarpaceae</taxon>
        <taxon>Rubroshorea</taxon>
    </lineage>
</organism>
<evidence type="ECO:0000313" key="1">
    <source>
        <dbReference type="EMBL" id="GKV33452.1"/>
    </source>
</evidence>
<comment type="caution">
    <text evidence="1">The sequence shown here is derived from an EMBL/GenBank/DDBJ whole genome shotgun (WGS) entry which is preliminary data.</text>
</comment>
<accession>A0AAV5L8J0</accession>
<proteinExistence type="predicted"/>
<dbReference type="AlphaFoldDB" id="A0AAV5L8J0"/>
<keyword evidence="2" id="KW-1185">Reference proteome</keyword>
<dbReference type="EMBL" id="BPVZ01000100">
    <property type="protein sequence ID" value="GKV33452.1"/>
    <property type="molecule type" value="Genomic_DNA"/>
</dbReference>
<dbReference type="Proteomes" id="UP001054252">
    <property type="component" value="Unassembled WGS sequence"/>
</dbReference>
<gene>
    <name evidence="1" type="ORF">SLEP1_g41969</name>
</gene>
<sequence>MSSPITVVSEESMVEETSLHLKSTDMRNITDGQFANQWLLSCLFKSSIDTLSCKPPLLNIHNEVNN</sequence>
<protein>
    <submittedName>
        <fullName evidence="1">Uncharacterized protein</fullName>
    </submittedName>
</protein>
<reference evidence="1 2" key="1">
    <citation type="journal article" date="2021" name="Commun. Biol.">
        <title>The genome of Shorea leprosula (Dipterocarpaceae) highlights the ecological relevance of drought in aseasonal tropical rainforests.</title>
        <authorList>
            <person name="Ng K.K.S."/>
            <person name="Kobayashi M.J."/>
            <person name="Fawcett J.A."/>
            <person name="Hatakeyama M."/>
            <person name="Paape T."/>
            <person name="Ng C.H."/>
            <person name="Ang C.C."/>
            <person name="Tnah L.H."/>
            <person name="Lee C.T."/>
            <person name="Nishiyama T."/>
            <person name="Sese J."/>
            <person name="O'Brien M.J."/>
            <person name="Copetti D."/>
            <person name="Mohd Noor M.I."/>
            <person name="Ong R.C."/>
            <person name="Putra M."/>
            <person name="Sireger I.Z."/>
            <person name="Indrioko S."/>
            <person name="Kosugi Y."/>
            <person name="Izuno A."/>
            <person name="Isagi Y."/>
            <person name="Lee S.L."/>
            <person name="Shimizu K.K."/>
        </authorList>
    </citation>
    <scope>NUCLEOTIDE SEQUENCE [LARGE SCALE GENOMIC DNA]</scope>
    <source>
        <strain evidence="1">214</strain>
    </source>
</reference>
<evidence type="ECO:0000313" key="2">
    <source>
        <dbReference type="Proteomes" id="UP001054252"/>
    </source>
</evidence>
<name>A0AAV5L8J0_9ROSI</name>